<protein>
    <recommendedName>
        <fullName evidence="5">Glyceraldehyde 3-phosphate dehydrogenase NAD(P) binding domain-containing protein</fullName>
    </recommendedName>
</protein>
<dbReference type="Pfam" id="PF00044">
    <property type="entry name" value="Gp_dh_N"/>
    <property type="match status" value="1"/>
</dbReference>
<name>A0A7J7KWK7_9MAGN</name>
<evidence type="ECO:0000256" key="1">
    <source>
        <dbReference type="ARBA" id="ARBA00007406"/>
    </source>
</evidence>
<dbReference type="GO" id="GO:0016620">
    <property type="term" value="F:oxidoreductase activity, acting on the aldehyde or oxo group of donors, NAD or NADP as acceptor"/>
    <property type="evidence" value="ECO:0007669"/>
    <property type="project" value="InterPro"/>
</dbReference>
<dbReference type="SMART" id="SM00846">
    <property type="entry name" value="Gp_dh_N"/>
    <property type="match status" value="1"/>
</dbReference>
<dbReference type="InterPro" id="IPR036291">
    <property type="entry name" value="NAD(P)-bd_dom_sf"/>
</dbReference>
<keyword evidence="4" id="KW-1133">Transmembrane helix</keyword>
<sequence length="303" mass="32461">MLLGGFLFLVEAVLNGVAVNVAILYVGRIFLGIAVGFANQIKAGWGWRLSLALAAVPTLIVCVGAQFLHDTPNCLIDREKPKEAKATLKRICGTDDVDKDYTDLVLASKASKLASHLLKYDSMLGTFKADVKIIDNETISMDGNPIKVVSSRDPLKLPWAEMGIDIVIEGTGVFVDGPGAGKHIQPGLKKVIITAPAKGADIPTYLIGVNEKDCGHDVADIMRYQCVLHHNCLAPFAKVLDEEFGIVRGTMTTTHPYTGDQRLLGASHRDLRRARAAALNIVPTSTDAAKAVSLVLPPTKGEA</sequence>
<evidence type="ECO:0000259" key="5">
    <source>
        <dbReference type="SMART" id="SM00846"/>
    </source>
</evidence>
<organism evidence="6 7">
    <name type="scientific">Kingdonia uniflora</name>
    <dbReference type="NCBI Taxonomy" id="39325"/>
    <lineage>
        <taxon>Eukaryota</taxon>
        <taxon>Viridiplantae</taxon>
        <taxon>Streptophyta</taxon>
        <taxon>Embryophyta</taxon>
        <taxon>Tracheophyta</taxon>
        <taxon>Spermatophyta</taxon>
        <taxon>Magnoliopsida</taxon>
        <taxon>Ranunculales</taxon>
        <taxon>Circaeasteraceae</taxon>
        <taxon>Kingdonia</taxon>
    </lineage>
</organism>
<reference evidence="6 7" key="1">
    <citation type="journal article" date="2020" name="IScience">
        <title>Genome Sequencing of the Endangered Kingdonia uniflora (Circaeasteraceae, Ranunculales) Reveals Potential Mechanisms of Evolutionary Specialization.</title>
        <authorList>
            <person name="Sun Y."/>
            <person name="Deng T."/>
            <person name="Zhang A."/>
            <person name="Moore M.J."/>
            <person name="Landis J.B."/>
            <person name="Lin N."/>
            <person name="Zhang H."/>
            <person name="Zhang X."/>
            <person name="Huang J."/>
            <person name="Zhang X."/>
            <person name="Sun H."/>
            <person name="Wang H."/>
        </authorList>
    </citation>
    <scope>NUCLEOTIDE SEQUENCE [LARGE SCALE GENOMIC DNA]</scope>
    <source>
        <strain evidence="6">TB1705</strain>
        <tissue evidence="6">Leaf</tissue>
    </source>
</reference>
<dbReference type="SUPFAM" id="SSF51735">
    <property type="entry name" value="NAD(P)-binding Rossmann-fold domains"/>
    <property type="match status" value="1"/>
</dbReference>
<keyword evidence="7" id="KW-1185">Reference proteome</keyword>
<dbReference type="SUPFAM" id="SSF55347">
    <property type="entry name" value="Glyceraldehyde-3-phosphate dehydrogenase-like, C-terminal domain"/>
    <property type="match status" value="1"/>
</dbReference>
<evidence type="ECO:0000313" key="7">
    <source>
        <dbReference type="Proteomes" id="UP000541444"/>
    </source>
</evidence>
<comment type="caution">
    <text evidence="6">The sequence shown here is derived from an EMBL/GenBank/DDBJ whole genome shotgun (WGS) entry which is preliminary data.</text>
</comment>
<comment type="similarity">
    <text evidence="1 3">Belongs to the glyceraldehyde-3-phosphate dehydrogenase family.</text>
</comment>
<dbReference type="SUPFAM" id="SSF103473">
    <property type="entry name" value="MFS general substrate transporter"/>
    <property type="match status" value="1"/>
</dbReference>
<gene>
    <name evidence="6" type="ORF">GIB67_002151</name>
</gene>
<dbReference type="InterPro" id="IPR020831">
    <property type="entry name" value="GlycerAld/Erythrose_P_DH"/>
</dbReference>
<dbReference type="Gene3D" id="3.30.360.10">
    <property type="entry name" value="Dihydrodipicolinate Reductase, domain 2"/>
    <property type="match status" value="1"/>
</dbReference>
<feature type="transmembrane region" description="Helical" evidence="4">
    <location>
        <begin position="49"/>
        <end position="68"/>
    </location>
</feature>
<feature type="transmembrane region" description="Helical" evidence="4">
    <location>
        <begin position="12"/>
        <end position="37"/>
    </location>
</feature>
<keyword evidence="2" id="KW-0560">Oxidoreductase</keyword>
<dbReference type="Gene3D" id="1.20.1250.20">
    <property type="entry name" value="MFS general substrate transporter like domains"/>
    <property type="match status" value="1"/>
</dbReference>
<dbReference type="Gene3D" id="3.40.50.720">
    <property type="entry name" value="NAD(P)-binding Rossmann-like Domain"/>
    <property type="match status" value="1"/>
</dbReference>
<dbReference type="PRINTS" id="PR00078">
    <property type="entry name" value="G3PDHDRGNASE"/>
</dbReference>
<evidence type="ECO:0000256" key="3">
    <source>
        <dbReference type="RuleBase" id="RU000397"/>
    </source>
</evidence>
<dbReference type="GO" id="GO:0022857">
    <property type="term" value="F:transmembrane transporter activity"/>
    <property type="evidence" value="ECO:0007669"/>
    <property type="project" value="InterPro"/>
</dbReference>
<keyword evidence="4" id="KW-0812">Transmembrane</keyword>
<dbReference type="EMBL" id="JACGCM010002827">
    <property type="protein sequence ID" value="KAF6134750.1"/>
    <property type="molecule type" value="Genomic_DNA"/>
</dbReference>
<dbReference type="GO" id="GO:0016020">
    <property type="term" value="C:membrane"/>
    <property type="evidence" value="ECO:0007669"/>
    <property type="project" value="UniProtKB-SubCell"/>
</dbReference>
<evidence type="ECO:0000256" key="4">
    <source>
        <dbReference type="SAM" id="Phobius"/>
    </source>
</evidence>
<dbReference type="PANTHER" id="PTHR43148">
    <property type="entry name" value="GLYCERALDEHYDE-3-PHOSPHATE DEHYDROGENASE 2"/>
    <property type="match status" value="1"/>
</dbReference>
<dbReference type="InterPro" id="IPR020829">
    <property type="entry name" value="GlycerAld_3-P_DH_cat"/>
</dbReference>
<evidence type="ECO:0000256" key="2">
    <source>
        <dbReference type="ARBA" id="ARBA00023002"/>
    </source>
</evidence>
<dbReference type="InterPro" id="IPR036259">
    <property type="entry name" value="MFS_trans_sf"/>
</dbReference>
<dbReference type="AlphaFoldDB" id="A0A7J7KWK7"/>
<dbReference type="Proteomes" id="UP000541444">
    <property type="component" value="Unassembled WGS sequence"/>
</dbReference>
<proteinExistence type="inferred from homology"/>
<dbReference type="OrthoDB" id="1708010at2759"/>
<dbReference type="InterPro" id="IPR020828">
    <property type="entry name" value="GlycerAld_3-P_DH_NAD(P)-bd"/>
</dbReference>
<evidence type="ECO:0000313" key="6">
    <source>
        <dbReference type="EMBL" id="KAF6134750.1"/>
    </source>
</evidence>
<accession>A0A7J7KWK7</accession>
<dbReference type="GO" id="GO:0051287">
    <property type="term" value="F:NAD binding"/>
    <property type="evidence" value="ECO:0007669"/>
    <property type="project" value="InterPro"/>
</dbReference>
<keyword evidence="4" id="KW-0472">Membrane</keyword>
<dbReference type="Pfam" id="PF02800">
    <property type="entry name" value="Gp_dh_C"/>
    <property type="match status" value="1"/>
</dbReference>
<feature type="domain" description="Glyceraldehyde 3-phosphate dehydrogenase NAD(P) binding" evidence="5">
    <location>
        <begin position="89"/>
        <end position="214"/>
    </location>
</feature>